<feature type="compositionally biased region" description="Basic and acidic residues" evidence="3">
    <location>
        <begin position="323"/>
        <end position="333"/>
    </location>
</feature>
<dbReference type="EMBL" id="KQ979480">
    <property type="protein sequence ID" value="KYN21285.1"/>
    <property type="molecule type" value="Genomic_DNA"/>
</dbReference>
<dbReference type="InterPro" id="IPR036875">
    <property type="entry name" value="Znf_CCHC_sf"/>
</dbReference>
<dbReference type="Gene3D" id="4.10.60.10">
    <property type="entry name" value="Zinc finger, CCHC-type"/>
    <property type="match status" value="1"/>
</dbReference>
<dbReference type="STRING" id="471704.A0A151J952"/>
<dbReference type="SUPFAM" id="SSF57756">
    <property type="entry name" value="Retrovirus zinc finger-like domains"/>
    <property type="match status" value="1"/>
</dbReference>
<evidence type="ECO:0000256" key="3">
    <source>
        <dbReference type="SAM" id="MobiDB-lite"/>
    </source>
</evidence>
<keyword evidence="1" id="KW-0479">Metal-binding</keyword>
<accession>A0A151J952</accession>
<dbReference type="SMART" id="SM00343">
    <property type="entry name" value="ZnF_C2HC"/>
    <property type="match status" value="2"/>
</dbReference>
<keyword evidence="1" id="KW-0863">Zinc-finger</keyword>
<feature type="coiled-coil region" evidence="2">
    <location>
        <begin position="117"/>
        <end position="158"/>
    </location>
</feature>
<feature type="domain" description="CCHC-type" evidence="4">
    <location>
        <begin position="276"/>
        <end position="290"/>
    </location>
</feature>
<dbReference type="AlphaFoldDB" id="A0A151J952"/>
<name>A0A151J952_9HYME</name>
<dbReference type="GO" id="GO:0003676">
    <property type="term" value="F:nucleic acid binding"/>
    <property type="evidence" value="ECO:0007669"/>
    <property type="project" value="InterPro"/>
</dbReference>
<organism evidence="5 6">
    <name type="scientific">Trachymyrmex cornetzi</name>
    <dbReference type="NCBI Taxonomy" id="471704"/>
    <lineage>
        <taxon>Eukaryota</taxon>
        <taxon>Metazoa</taxon>
        <taxon>Ecdysozoa</taxon>
        <taxon>Arthropoda</taxon>
        <taxon>Hexapoda</taxon>
        <taxon>Insecta</taxon>
        <taxon>Pterygota</taxon>
        <taxon>Neoptera</taxon>
        <taxon>Endopterygota</taxon>
        <taxon>Hymenoptera</taxon>
        <taxon>Apocrita</taxon>
        <taxon>Aculeata</taxon>
        <taxon>Formicoidea</taxon>
        <taxon>Formicidae</taxon>
        <taxon>Myrmicinae</taxon>
        <taxon>Trachymyrmex</taxon>
    </lineage>
</organism>
<protein>
    <recommendedName>
        <fullName evidence="4">CCHC-type domain-containing protein</fullName>
    </recommendedName>
</protein>
<keyword evidence="6" id="KW-1185">Reference proteome</keyword>
<dbReference type="Proteomes" id="UP000078492">
    <property type="component" value="Unassembled WGS sequence"/>
</dbReference>
<dbReference type="GO" id="GO:0008270">
    <property type="term" value="F:zinc ion binding"/>
    <property type="evidence" value="ECO:0007669"/>
    <property type="project" value="UniProtKB-KW"/>
</dbReference>
<feature type="region of interest" description="Disordered" evidence="3">
    <location>
        <begin position="316"/>
        <end position="359"/>
    </location>
</feature>
<evidence type="ECO:0000256" key="1">
    <source>
        <dbReference type="PROSITE-ProRule" id="PRU00047"/>
    </source>
</evidence>
<dbReference type="Pfam" id="PF00098">
    <property type="entry name" value="zf-CCHC"/>
    <property type="match status" value="1"/>
</dbReference>
<evidence type="ECO:0000259" key="4">
    <source>
        <dbReference type="PROSITE" id="PS50158"/>
    </source>
</evidence>
<dbReference type="InterPro" id="IPR001878">
    <property type="entry name" value="Znf_CCHC"/>
</dbReference>
<reference evidence="5 6" key="1">
    <citation type="submission" date="2015-09" db="EMBL/GenBank/DDBJ databases">
        <title>Trachymyrmex cornetzi WGS genome.</title>
        <authorList>
            <person name="Nygaard S."/>
            <person name="Hu H."/>
            <person name="Boomsma J."/>
            <person name="Zhang G."/>
        </authorList>
    </citation>
    <scope>NUCLEOTIDE SEQUENCE [LARGE SCALE GENOMIC DNA]</scope>
    <source>
        <strain evidence="5">Tcor2-1</strain>
        <tissue evidence="5">Whole body</tissue>
    </source>
</reference>
<keyword evidence="1" id="KW-0862">Zinc</keyword>
<evidence type="ECO:0000313" key="6">
    <source>
        <dbReference type="Proteomes" id="UP000078492"/>
    </source>
</evidence>
<dbReference type="PROSITE" id="PS50158">
    <property type="entry name" value="ZF_CCHC"/>
    <property type="match status" value="1"/>
</dbReference>
<evidence type="ECO:0000313" key="5">
    <source>
        <dbReference type="EMBL" id="KYN21285.1"/>
    </source>
</evidence>
<sequence length="359" mass="39788">MDFEDDELDRVDFFKISKKAGHGGLKKRKGLVECPLDDRLSSRQKDAIEEVTVLFPQMSPKSIMAETLRVLETAGEAERRTQSMKGDLRRQIKVGVNVAKVAVQRLVSEITKGAGPADEVRANNLALEKEIIKLRREMDALRRERTSLRDQLTDTSEVTRELGEDVLPPAYRPALRRSRRRLEDWPSLSTRVNENGRIVATGPLRLGRGGMNSVWVQCPLQCANKREIISERRMRIGWSSVGVVALAKRRLQCFRCLAVGHTRANCQSLVDRSTSCFQCGSDGHRAAECRLPPKCPVCASRGLAFGDRAGAPECTPFNGRGRVPKDGETRENVEGTSVGADRGAPTLANEPVNMEVDNG</sequence>
<keyword evidence="2" id="KW-0175">Coiled coil</keyword>
<proteinExistence type="predicted"/>
<gene>
    <name evidence="5" type="ORF">ALC57_06384</name>
</gene>
<evidence type="ECO:0000256" key="2">
    <source>
        <dbReference type="SAM" id="Coils"/>
    </source>
</evidence>